<sequence length="142" mass="16832">MSLAQEREALIAQEIQKKLQNIQIQREEETFQQNIKNQQDQETLEEGKQRLQQQRELIKQKRSKRDEMNSKILGGGSKEQKKPEQQEKDPLNVINIELIKYLQTERVANQKRAQELELKKQELRKRADIVEEIKSDALQQQG</sequence>
<proteinExistence type="predicted"/>
<dbReference type="Proteomes" id="UP000683925">
    <property type="component" value="Unassembled WGS sequence"/>
</dbReference>
<dbReference type="EMBL" id="CAJJDP010000003">
    <property type="protein sequence ID" value="CAD8132621.1"/>
    <property type="molecule type" value="Genomic_DNA"/>
</dbReference>
<gene>
    <name evidence="3" type="ORF">POCTA_138.1.T0040025</name>
</gene>
<feature type="compositionally biased region" description="Basic and acidic residues" evidence="2">
    <location>
        <begin position="78"/>
        <end position="89"/>
    </location>
</feature>
<dbReference type="AlphaFoldDB" id="A0A8S1RUD3"/>
<name>A0A8S1RUD3_PAROT</name>
<keyword evidence="1" id="KW-0175">Coiled coil</keyword>
<comment type="caution">
    <text evidence="3">The sequence shown here is derived from an EMBL/GenBank/DDBJ whole genome shotgun (WGS) entry which is preliminary data.</text>
</comment>
<feature type="compositionally biased region" description="Basic and acidic residues" evidence="2">
    <location>
        <begin position="57"/>
        <end position="69"/>
    </location>
</feature>
<organism evidence="3 4">
    <name type="scientific">Paramecium octaurelia</name>
    <dbReference type="NCBI Taxonomy" id="43137"/>
    <lineage>
        <taxon>Eukaryota</taxon>
        <taxon>Sar</taxon>
        <taxon>Alveolata</taxon>
        <taxon>Ciliophora</taxon>
        <taxon>Intramacronucleata</taxon>
        <taxon>Oligohymenophorea</taxon>
        <taxon>Peniculida</taxon>
        <taxon>Parameciidae</taxon>
        <taxon>Paramecium</taxon>
    </lineage>
</organism>
<reference evidence="3" key="1">
    <citation type="submission" date="2021-01" db="EMBL/GenBank/DDBJ databases">
        <authorList>
            <consortium name="Genoscope - CEA"/>
            <person name="William W."/>
        </authorList>
    </citation>
    <scope>NUCLEOTIDE SEQUENCE</scope>
</reference>
<evidence type="ECO:0000256" key="1">
    <source>
        <dbReference type="SAM" id="Coils"/>
    </source>
</evidence>
<evidence type="ECO:0000256" key="2">
    <source>
        <dbReference type="SAM" id="MobiDB-lite"/>
    </source>
</evidence>
<evidence type="ECO:0000313" key="3">
    <source>
        <dbReference type="EMBL" id="CAD8132621.1"/>
    </source>
</evidence>
<protein>
    <submittedName>
        <fullName evidence="3">Uncharacterized protein</fullName>
    </submittedName>
</protein>
<feature type="coiled-coil region" evidence="1">
    <location>
        <begin position="106"/>
        <end position="140"/>
    </location>
</feature>
<accession>A0A8S1RUD3</accession>
<feature type="region of interest" description="Disordered" evidence="2">
    <location>
        <begin position="57"/>
        <end position="89"/>
    </location>
</feature>
<keyword evidence="4" id="KW-1185">Reference proteome</keyword>
<evidence type="ECO:0000313" key="4">
    <source>
        <dbReference type="Proteomes" id="UP000683925"/>
    </source>
</evidence>